<reference evidence="1 2" key="1">
    <citation type="submission" date="2023-05" db="EMBL/GenBank/DDBJ databases">
        <title>YMD87, complete Genome.</title>
        <authorList>
            <person name="Zhang J."/>
            <person name="Xu X."/>
        </authorList>
    </citation>
    <scope>NUCLEOTIDE SEQUENCE [LARGE SCALE GENOMIC DNA]</scope>
    <source>
        <strain evidence="1 2">YMD87</strain>
    </source>
</reference>
<keyword evidence="2" id="KW-1185">Reference proteome</keyword>
<sequence length="109" mass="11063">MKADRRDAVDAGMGIFALVLAAGLSLRGLVGPLPQDAGLPVLVVAPPWGAGAAALVQQAGGQLVGPVQAPLGALAVFEGPVPRQRLLSLGAWMVRDGRFVATLCLDGKE</sequence>
<gene>
    <name evidence="1" type="ORF">QF118_13265</name>
</gene>
<dbReference type="RefSeq" id="WP_282299531.1">
    <property type="nucleotide sequence ID" value="NZ_CP124616.1"/>
</dbReference>
<dbReference type="Proteomes" id="UP001241605">
    <property type="component" value="Chromosome"/>
</dbReference>
<evidence type="ECO:0000313" key="2">
    <source>
        <dbReference type="Proteomes" id="UP001241605"/>
    </source>
</evidence>
<accession>A0ABY8QE47</accession>
<proteinExistence type="predicted"/>
<organism evidence="1 2">
    <name type="scientific">Tropicibacter oceani</name>
    <dbReference type="NCBI Taxonomy" id="3058420"/>
    <lineage>
        <taxon>Bacteria</taxon>
        <taxon>Pseudomonadati</taxon>
        <taxon>Pseudomonadota</taxon>
        <taxon>Alphaproteobacteria</taxon>
        <taxon>Rhodobacterales</taxon>
        <taxon>Roseobacteraceae</taxon>
        <taxon>Tropicibacter</taxon>
    </lineage>
</organism>
<dbReference type="EMBL" id="CP124616">
    <property type="protein sequence ID" value="WGW02902.1"/>
    <property type="molecule type" value="Genomic_DNA"/>
</dbReference>
<name>A0ABY8QE47_9RHOB</name>
<evidence type="ECO:0000313" key="1">
    <source>
        <dbReference type="EMBL" id="WGW02902.1"/>
    </source>
</evidence>
<protein>
    <submittedName>
        <fullName evidence="1">Uncharacterized protein</fullName>
    </submittedName>
</protein>